<dbReference type="Gene3D" id="3.40.1350.10">
    <property type="match status" value="1"/>
</dbReference>
<accession>A0A7W5B4B9</accession>
<feature type="domain" description="TnsA endonuclease N-terminal" evidence="1">
    <location>
        <begin position="54"/>
        <end position="135"/>
    </location>
</feature>
<reference evidence="2 3" key="1">
    <citation type="submission" date="2020-08" db="EMBL/GenBank/DDBJ databases">
        <title>Genomic Encyclopedia of Type Strains, Phase III (KMG-III): the genomes of soil and plant-associated and newly described type strains.</title>
        <authorList>
            <person name="Whitman W."/>
        </authorList>
    </citation>
    <scope>NUCLEOTIDE SEQUENCE [LARGE SCALE GENOMIC DNA]</scope>
    <source>
        <strain evidence="2 3">CECT 5862</strain>
    </source>
</reference>
<evidence type="ECO:0000259" key="1">
    <source>
        <dbReference type="Pfam" id="PF08722"/>
    </source>
</evidence>
<comment type="caution">
    <text evidence="2">The sequence shown here is derived from an EMBL/GenBank/DDBJ whole genome shotgun (WGS) entry which is preliminary data.</text>
</comment>
<dbReference type="InterPro" id="IPR011856">
    <property type="entry name" value="tRNA_endonuc-like_dom_sf"/>
</dbReference>
<dbReference type="GO" id="GO:0003676">
    <property type="term" value="F:nucleic acid binding"/>
    <property type="evidence" value="ECO:0007669"/>
    <property type="project" value="InterPro"/>
</dbReference>
<evidence type="ECO:0000313" key="2">
    <source>
        <dbReference type="EMBL" id="MBB3113466.1"/>
    </source>
</evidence>
<dbReference type="AlphaFoldDB" id="A0A7W5B4B9"/>
<dbReference type="Pfam" id="PF08722">
    <property type="entry name" value="Tn7_TnsA-like_N"/>
    <property type="match status" value="1"/>
</dbReference>
<dbReference type="InterPro" id="IPR014833">
    <property type="entry name" value="TnsA_N"/>
</dbReference>
<evidence type="ECO:0000313" key="3">
    <source>
        <dbReference type="Proteomes" id="UP000570361"/>
    </source>
</evidence>
<protein>
    <recommendedName>
        <fullName evidence="1">TnsA endonuclease N-terminal domain-containing protein</fullName>
    </recommendedName>
</protein>
<sequence length="231" mass="27187">MYDLNKPKYKPIVVPRNKKYGNNYWMAKGPKVGLRDITLYSDLEFDHWLVVETDPTVLTYCEQPIEIPYVINGRLHSTIFDMWILFKNGKEVFVEVKYEKELFAKSTKYERTNRQISAQREWCKQNGIIHEVRTERMIRKGPRYIENKLKMFMNILNHQKPSSITQVMGCIKSNGISIGDICKQLQGEVVPYDVILACQWLCYEGVITTNFCEKVWGNEMEVWLSEQTPLT</sequence>
<gene>
    <name evidence="2" type="ORF">FHS18_005578</name>
</gene>
<dbReference type="Proteomes" id="UP000570361">
    <property type="component" value="Unassembled WGS sequence"/>
</dbReference>
<dbReference type="EMBL" id="JACHXK010000019">
    <property type="protein sequence ID" value="MBB3113466.1"/>
    <property type="molecule type" value="Genomic_DNA"/>
</dbReference>
<proteinExistence type="predicted"/>
<organism evidence="2 3">
    <name type="scientific">Paenibacillus phyllosphaerae</name>
    <dbReference type="NCBI Taxonomy" id="274593"/>
    <lineage>
        <taxon>Bacteria</taxon>
        <taxon>Bacillati</taxon>
        <taxon>Bacillota</taxon>
        <taxon>Bacilli</taxon>
        <taxon>Bacillales</taxon>
        <taxon>Paenibacillaceae</taxon>
        <taxon>Paenibacillus</taxon>
    </lineage>
</organism>
<dbReference type="RefSeq" id="WP_183603544.1">
    <property type="nucleotide sequence ID" value="NZ_JACHXK010000019.1"/>
</dbReference>
<name>A0A7W5B4B9_9BACL</name>
<keyword evidence="3" id="KW-1185">Reference proteome</keyword>